<organism evidence="8 9">
    <name type="scientific">Herbaspirillum robiniae</name>
    <dbReference type="NCBI Taxonomy" id="2014887"/>
    <lineage>
        <taxon>Bacteria</taxon>
        <taxon>Pseudomonadati</taxon>
        <taxon>Pseudomonadota</taxon>
        <taxon>Betaproteobacteria</taxon>
        <taxon>Burkholderiales</taxon>
        <taxon>Oxalobacteraceae</taxon>
        <taxon>Herbaspirillum</taxon>
    </lineage>
</organism>
<evidence type="ECO:0000256" key="5">
    <source>
        <dbReference type="ARBA" id="ARBA00023136"/>
    </source>
</evidence>
<evidence type="ECO:0000256" key="1">
    <source>
        <dbReference type="ARBA" id="ARBA00004141"/>
    </source>
</evidence>
<accession>A0ABX2LVL5</accession>
<evidence type="ECO:0000313" key="8">
    <source>
        <dbReference type="EMBL" id="NUU02509.1"/>
    </source>
</evidence>
<dbReference type="RefSeq" id="WP_079214316.1">
    <property type="nucleotide sequence ID" value="NZ_CP018845.1"/>
</dbReference>
<feature type="transmembrane region" description="Helical" evidence="6">
    <location>
        <begin position="196"/>
        <end position="214"/>
    </location>
</feature>
<feature type="transmembrane region" description="Helical" evidence="6">
    <location>
        <begin position="165"/>
        <end position="184"/>
    </location>
</feature>
<evidence type="ECO:0000256" key="3">
    <source>
        <dbReference type="ARBA" id="ARBA00022692"/>
    </source>
</evidence>
<dbReference type="SUPFAM" id="SSF161111">
    <property type="entry name" value="Cation efflux protein transmembrane domain-like"/>
    <property type="match status" value="1"/>
</dbReference>
<dbReference type="InterPro" id="IPR050291">
    <property type="entry name" value="CDF_Transporter"/>
</dbReference>
<evidence type="ECO:0000256" key="4">
    <source>
        <dbReference type="ARBA" id="ARBA00022989"/>
    </source>
</evidence>
<feature type="transmembrane region" description="Helical" evidence="6">
    <location>
        <begin position="92"/>
        <end position="113"/>
    </location>
</feature>
<comment type="caution">
    <text evidence="8">The sequence shown here is derived from an EMBL/GenBank/DDBJ whole genome shotgun (WGS) entry which is preliminary data.</text>
</comment>
<dbReference type="EMBL" id="JABFMT010000012">
    <property type="protein sequence ID" value="NUU02509.1"/>
    <property type="molecule type" value="Genomic_DNA"/>
</dbReference>
<reference evidence="8 9" key="1">
    <citation type="journal article" date="2020" name="Front. Plant Sci.">
        <title>Isolation of Rhizosphere Bacteria That Improve Quality and Water Stress Tolerance in Greenhouse Ornamentals.</title>
        <authorList>
            <person name="Nordstedt N.P."/>
            <person name="Jones M.L."/>
        </authorList>
    </citation>
    <scope>NUCLEOTIDE SEQUENCE [LARGE SCALE GENOMIC DNA]</scope>
    <source>
        <strain evidence="8 9">C6C2</strain>
    </source>
</reference>
<feature type="transmembrane region" description="Helical" evidence="6">
    <location>
        <begin position="20"/>
        <end position="44"/>
    </location>
</feature>
<dbReference type="InterPro" id="IPR027469">
    <property type="entry name" value="Cation_efflux_TMD_sf"/>
</dbReference>
<keyword evidence="2" id="KW-0813">Transport</keyword>
<dbReference type="InterPro" id="IPR058533">
    <property type="entry name" value="Cation_efflux_TM"/>
</dbReference>
<comment type="subcellular location">
    <subcellularLocation>
        <location evidence="1">Membrane</location>
        <topology evidence="1">Multi-pass membrane protein</topology>
    </subcellularLocation>
</comment>
<protein>
    <submittedName>
        <fullName evidence="8">Cation transporter</fullName>
    </submittedName>
</protein>
<evidence type="ECO:0000256" key="2">
    <source>
        <dbReference type="ARBA" id="ARBA00022448"/>
    </source>
</evidence>
<feature type="domain" description="Cation efflux protein transmembrane" evidence="7">
    <location>
        <begin position="17"/>
        <end position="225"/>
    </location>
</feature>
<dbReference type="PANTHER" id="PTHR43840">
    <property type="entry name" value="MITOCHONDRIAL METAL TRANSPORTER 1-RELATED"/>
    <property type="match status" value="1"/>
</dbReference>
<sequence>MTTQRYFDTKTEQGLLRLSIVTTSTLSVLGVTAGLMAGSITIIFDSLYEMADAVMTLMALAVSNLVTASGAGRLKPSLARHFTMGFSHLEPMVVALNGFMLVCASGYALMLAAGSLLSGGRELELGYAIAYAAVFFCAQFGMALLILRRNREIGSALLAIDAKSWLMAAAMTFALLPAFGFGLLVQGTPWQWMEPYIDPAVLGVICLIVLPLPIGTIRKAMSEILLVTPPELKRQVDEVARDVSARHGFTHYCANVATVGRENQIELYFLAPPQAPARRLEEWDALRDEIAAALGEDPHRWLSVSFTADPAWLPAFRDSAPSASPARQARCLN</sequence>
<feature type="transmembrane region" description="Helical" evidence="6">
    <location>
        <begin position="50"/>
        <end position="71"/>
    </location>
</feature>
<gene>
    <name evidence="8" type="ORF">HNO84_12950</name>
</gene>
<keyword evidence="5 6" id="KW-0472">Membrane</keyword>
<evidence type="ECO:0000256" key="6">
    <source>
        <dbReference type="SAM" id="Phobius"/>
    </source>
</evidence>
<keyword evidence="4 6" id="KW-1133">Transmembrane helix</keyword>
<keyword evidence="9" id="KW-1185">Reference proteome</keyword>
<feature type="transmembrane region" description="Helical" evidence="6">
    <location>
        <begin position="125"/>
        <end position="145"/>
    </location>
</feature>
<keyword evidence="3 6" id="KW-0812">Transmembrane</keyword>
<proteinExistence type="predicted"/>
<dbReference type="Gene3D" id="1.20.1510.10">
    <property type="entry name" value="Cation efflux protein transmembrane domain"/>
    <property type="match status" value="1"/>
</dbReference>
<evidence type="ECO:0000259" key="7">
    <source>
        <dbReference type="Pfam" id="PF01545"/>
    </source>
</evidence>
<dbReference type="PANTHER" id="PTHR43840:SF15">
    <property type="entry name" value="MITOCHONDRIAL METAL TRANSPORTER 1-RELATED"/>
    <property type="match status" value="1"/>
</dbReference>
<evidence type="ECO:0000313" key="9">
    <source>
        <dbReference type="Proteomes" id="UP000536746"/>
    </source>
</evidence>
<dbReference type="Proteomes" id="UP000536746">
    <property type="component" value="Unassembled WGS sequence"/>
</dbReference>
<name>A0ABX2LVL5_9BURK</name>
<dbReference type="Pfam" id="PF01545">
    <property type="entry name" value="Cation_efflux"/>
    <property type="match status" value="1"/>
</dbReference>